<feature type="domain" description="Reverse transcriptase" evidence="4">
    <location>
        <begin position="247"/>
        <end position="391"/>
    </location>
</feature>
<dbReference type="InterPro" id="IPR041577">
    <property type="entry name" value="RT_RNaseH_2"/>
</dbReference>
<dbReference type="EMBL" id="JACTAM010002411">
    <property type="protein sequence ID" value="KAI2644852.1"/>
    <property type="molecule type" value="Genomic_DNA"/>
</dbReference>
<dbReference type="InterPro" id="IPR043128">
    <property type="entry name" value="Rev_trsase/Diguanyl_cyclase"/>
</dbReference>
<evidence type="ECO:0000256" key="2">
    <source>
        <dbReference type="ARBA" id="ARBA00012180"/>
    </source>
</evidence>
<feature type="domain" description="Reverse transcriptase/retrotransposon-derived protein RNase H-like" evidence="5">
    <location>
        <begin position="417"/>
        <end position="506"/>
    </location>
</feature>
<evidence type="ECO:0000313" key="6">
    <source>
        <dbReference type="EMBL" id="KAI2644852.1"/>
    </source>
</evidence>
<evidence type="ECO:0000313" key="7">
    <source>
        <dbReference type="Proteomes" id="UP000830375"/>
    </source>
</evidence>
<keyword evidence="3" id="KW-0511">Multifunctional enzyme</keyword>
<evidence type="ECO:0000259" key="4">
    <source>
        <dbReference type="Pfam" id="PF00078"/>
    </source>
</evidence>
<dbReference type="EC" id="3.1.26.4" evidence="2"/>
<dbReference type="PANTHER" id="PTHR37984:SF5">
    <property type="entry name" value="PROTEIN NYNRIN-LIKE"/>
    <property type="match status" value="1"/>
</dbReference>
<dbReference type="Pfam" id="PF17919">
    <property type="entry name" value="RT_RNaseH_2"/>
    <property type="match status" value="1"/>
</dbReference>
<evidence type="ECO:0000256" key="1">
    <source>
        <dbReference type="ARBA" id="ARBA00010879"/>
    </source>
</evidence>
<evidence type="ECO:0000259" key="5">
    <source>
        <dbReference type="Pfam" id="PF17919"/>
    </source>
</evidence>
<dbReference type="InterPro" id="IPR050951">
    <property type="entry name" value="Retrovirus_Pol_polyprotein"/>
</dbReference>
<dbReference type="SUPFAM" id="SSF53098">
    <property type="entry name" value="Ribonuclease H-like"/>
    <property type="match status" value="1"/>
</dbReference>
<reference evidence="6 7" key="1">
    <citation type="submission" date="2022-01" db="EMBL/GenBank/DDBJ databases">
        <title>A high-quality chromosome-level genome assembly of rohu carp, Labeo rohita.</title>
        <authorList>
            <person name="Arick M.A. II"/>
            <person name="Hsu C.-Y."/>
            <person name="Magbanua Z."/>
            <person name="Pechanova O."/>
            <person name="Grover C."/>
            <person name="Miller E."/>
            <person name="Thrash A."/>
            <person name="Ezzel L."/>
            <person name="Alam S."/>
            <person name="Benzie J."/>
            <person name="Hamilton M."/>
            <person name="Karsi A."/>
            <person name="Lawrence M.L."/>
            <person name="Peterson D.G."/>
        </authorList>
    </citation>
    <scope>NUCLEOTIDE SEQUENCE [LARGE SCALE GENOMIC DNA]</scope>
    <source>
        <strain evidence="7">BAU-BD-2019</strain>
        <tissue evidence="6">Blood</tissue>
    </source>
</reference>
<gene>
    <name evidence="6" type="ORF">H4Q32_026397</name>
</gene>
<dbReference type="InterPro" id="IPR036397">
    <property type="entry name" value="RNaseH_sf"/>
</dbReference>
<proteinExistence type="inferred from homology"/>
<keyword evidence="7" id="KW-1185">Reference proteome</keyword>
<sequence>MKYCRSCHTCQTVGKPNQSIPPAPLCPIPAIGEPFDRVILDCVGPLPRTKSGHKYILTMMCINTRFPEAVPLRTLKTKTILRALTKFFSTFGLPKVVQTNQARTSLASVQTKMKTWFDKKAVPRSFEQGDMVLVLLPILGSALQAKFSGPYVVDAKLSETDYRFCTPDRGRKTRVEKFRSSHRIKITPVIPESFREDIFRLIQSHPSLFSDVPSRTTVMYHDIDVRDHSPIKQYPYRVNPTKRQTIERSMRLRSLTLLRTLPRMEDCVDRVGSATFVTKLDLLKGYWQVPLTPRAAEISAFVTPDDLLQYTVMAFGLRTAPATFQRLMNKVLAGISHCDAYLDDIVIYSSEWDEHVKLLCAVFDRLCAASLTLNLAKCEFGKATVTYLGRQVGQGEVRLVLAKVQAIEQFPNKNYVWSDECQKAFVLIKTLLCSTPVLSAPNFSLPFKLDVVASATGAGAVLLQEDAHGIDHPVCYFSRKFLKPQLNYSTIEKEALALLLALQYFEVSPLICQLRCCLSAVIGCSAGGLFFKTPLPLSRRLLMRLRAGRAAPASSSAARPKTFFIVYT</sequence>
<name>A0ABQ8L2A2_LABRO</name>
<comment type="caution">
    <text evidence="6">The sequence shown here is derived from an EMBL/GenBank/DDBJ whole genome shotgun (WGS) entry which is preliminary data.</text>
</comment>
<accession>A0ABQ8L2A2</accession>
<dbReference type="InterPro" id="IPR012337">
    <property type="entry name" value="RNaseH-like_sf"/>
</dbReference>
<protein>
    <recommendedName>
        <fullName evidence="2">ribonuclease H</fullName>
        <ecNumber evidence="2">3.1.26.4</ecNumber>
    </recommendedName>
</protein>
<dbReference type="Pfam" id="PF00078">
    <property type="entry name" value="RVT_1"/>
    <property type="match status" value="1"/>
</dbReference>
<dbReference type="CDD" id="cd01647">
    <property type="entry name" value="RT_LTR"/>
    <property type="match status" value="1"/>
</dbReference>
<organism evidence="6 7">
    <name type="scientific">Labeo rohita</name>
    <name type="common">Indian major carp</name>
    <name type="synonym">Cyprinus rohita</name>
    <dbReference type="NCBI Taxonomy" id="84645"/>
    <lineage>
        <taxon>Eukaryota</taxon>
        <taxon>Metazoa</taxon>
        <taxon>Chordata</taxon>
        <taxon>Craniata</taxon>
        <taxon>Vertebrata</taxon>
        <taxon>Euteleostomi</taxon>
        <taxon>Actinopterygii</taxon>
        <taxon>Neopterygii</taxon>
        <taxon>Teleostei</taxon>
        <taxon>Ostariophysi</taxon>
        <taxon>Cypriniformes</taxon>
        <taxon>Cyprinidae</taxon>
        <taxon>Labeoninae</taxon>
        <taxon>Labeonini</taxon>
        <taxon>Labeo</taxon>
    </lineage>
</organism>
<dbReference type="Gene3D" id="3.30.420.10">
    <property type="entry name" value="Ribonuclease H-like superfamily/Ribonuclease H"/>
    <property type="match status" value="1"/>
</dbReference>
<evidence type="ECO:0000256" key="3">
    <source>
        <dbReference type="ARBA" id="ARBA00023268"/>
    </source>
</evidence>
<comment type="similarity">
    <text evidence="1">Belongs to the beta type-B retroviral polymerase family. HERV class-II K(HML-2) pol subfamily.</text>
</comment>
<dbReference type="Gene3D" id="3.30.70.270">
    <property type="match status" value="1"/>
</dbReference>
<dbReference type="InterPro" id="IPR000477">
    <property type="entry name" value="RT_dom"/>
</dbReference>
<dbReference type="SUPFAM" id="SSF56672">
    <property type="entry name" value="DNA/RNA polymerases"/>
    <property type="match status" value="1"/>
</dbReference>
<dbReference type="Proteomes" id="UP000830375">
    <property type="component" value="Unassembled WGS sequence"/>
</dbReference>
<dbReference type="InterPro" id="IPR043502">
    <property type="entry name" value="DNA/RNA_pol_sf"/>
</dbReference>
<dbReference type="Gene3D" id="3.10.10.10">
    <property type="entry name" value="HIV Type 1 Reverse Transcriptase, subunit A, domain 1"/>
    <property type="match status" value="1"/>
</dbReference>
<dbReference type="PANTHER" id="PTHR37984">
    <property type="entry name" value="PROTEIN CBG26694"/>
    <property type="match status" value="1"/>
</dbReference>